<comment type="caution">
    <text evidence="7">The sequence shown here is derived from an EMBL/GenBank/DDBJ whole genome shotgun (WGS) entry which is preliminary data.</text>
</comment>
<dbReference type="InterPro" id="IPR033803">
    <property type="entry name" value="CBD-like_Golvesin-Xly"/>
</dbReference>
<dbReference type="EC" id="3.2.1.18" evidence="3"/>
<dbReference type="GO" id="GO:0004308">
    <property type="term" value="F:exo-alpha-sialidase activity"/>
    <property type="evidence" value="ECO:0007669"/>
    <property type="project" value="UniProtKB-EC"/>
</dbReference>
<feature type="domain" description="Golvesin/Xly CBD-like" evidence="6">
    <location>
        <begin position="573"/>
        <end position="703"/>
    </location>
</feature>
<dbReference type="InterPro" id="IPR008979">
    <property type="entry name" value="Galactose-bd-like_sf"/>
</dbReference>
<evidence type="ECO:0000256" key="2">
    <source>
        <dbReference type="ARBA" id="ARBA00009348"/>
    </source>
</evidence>
<dbReference type="EMBL" id="JBHSAY010000023">
    <property type="protein sequence ID" value="MFC4135599.1"/>
    <property type="molecule type" value="Genomic_DNA"/>
</dbReference>
<gene>
    <name evidence="7" type="ORF">ACFOZ4_33715</name>
</gene>
<keyword evidence="7" id="KW-0326">Glycosidase</keyword>
<sequence>MSHRISRRAFTLGAVAGASALALPTSPATAETAVALEKAAPQEPFFTETTLWDNTVDGLSSYHVHALAVLPDDTILACTEGRHETCDAGPHDILVRRSVDGGQTWSPTQVVEQSVDGQIWANPTFVVDKITGEVFLFHNLCEQLPENTSCSADSSTVYVVSSTDGGQTWSERRSLAGLFDHFPYNWAMHGPGPGHGIQLDSGRLILSCSHRTVITGVPTTDRNYGASTIYSDDHGRTWVAGGEIPMAAGLPVAGEARLVQRSDGAVVMNTRPGSGNDWPRAVAVSEDGGVTWSKPRMDFNAGLFNGCDTSLIRYTGGPRRGQHGPAEPDRMLFSFPDSPMRWNMTVAVSYDEGQSFRYSRSLSPIRAFYSDLARLSDGTIVLLYGCDGDLDGSPRRVALARFNLEWLTRGRDSLATGPGVDETLTQDLGKTAQQATVSGGTLTVLAEATAQDGARAVWTPAATGDYVEYPFTVAPGGDYELWLRYFRSADGGLITVTVDGEAPRTSTLDLTSSRGDGYDTALLRTGRLRPGRHTIRFTLAGPGRGGGTAVSLDQLSLVTAPHAADVREDYAVDNGGLGFAVTGTWPSSRGVFGYYGFNYLTHAKGTGANSARWLPALPGDDRYEVLISYAADPNRAGNAPYTVHHAEGTSTVTVNQKLHGVADVRMGEWVSLGTFPFRAGLDGYVELTDAADGVVIADGVRFRRQPAPGSAQ</sequence>
<comment type="catalytic activity">
    <reaction evidence="1">
        <text>Hydrolysis of alpha-(2-&gt;3)-, alpha-(2-&gt;6)-, alpha-(2-&gt;8)- glycosidic linkages of terminal sialic acid residues in oligosaccharides, glycoproteins, glycolipids, colominic acid and synthetic substrates.</text>
        <dbReference type="EC" id="3.2.1.18"/>
    </reaction>
</comment>
<dbReference type="Pfam" id="PF25275">
    <property type="entry name" value="Golvesin_C"/>
    <property type="match status" value="1"/>
</dbReference>
<proteinExistence type="inferred from homology"/>
<comment type="similarity">
    <text evidence="2">Belongs to the glycosyl hydrolase 33 family.</text>
</comment>
<dbReference type="Gene3D" id="2.60.120.260">
    <property type="entry name" value="Galactose-binding domain-like"/>
    <property type="match status" value="1"/>
</dbReference>
<protein>
    <recommendedName>
        <fullName evidence="3">exo-alpha-sialidase</fullName>
        <ecNumber evidence="3">3.2.1.18</ecNumber>
    </recommendedName>
</protein>
<dbReference type="Proteomes" id="UP001595816">
    <property type="component" value="Unassembled WGS sequence"/>
</dbReference>
<dbReference type="PROSITE" id="PS51318">
    <property type="entry name" value="TAT"/>
    <property type="match status" value="1"/>
</dbReference>
<feature type="chain" id="PRO_5045062311" description="exo-alpha-sialidase" evidence="4">
    <location>
        <begin position="31"/>
        <end position="712"/>
    </location>
</feature>
<dbReference type="SUPFAM" id="SSF49785">
    <property type="entry name" value="Galactose-binding domain-like"/>
    <property type="match status" value="1"/>
</dbReference>
<evidence type="ECO:0000256" key="4">
    <source>
        <dbReference type="SAM" id="SignalP"/>
    </source>
</evidence>
<keyword evidence="4" id="KW-0732">Signal</keyword>
<name>A0ABV8M0K0_9ACTN</name>
<dbReference type="InterPro" id="IPR006311">
    <property type="entry name" value="TAT_signal"/>
</dbReference>
<dbReference type="PANTHER" id="PTHR10628">
    <property type="entry name" value="SIALIDASE"/>
    <property type="match status" value="1"/>
</dbReference>
<dbReference type="InterPro" id="IPR011040">
    <property type="entry name" value="Sialidase"/>
</dbReference>
<dbReference type="SUPFAM" id="SSF50939">
    <property type="entry name" value="Sialidases"/>
    <property type="match status" value="1"/>
</dbReference>
<dbReference type="RefSeq" id="WP_253750138.1">
    <property type="nucleotide sequence ID" value="NZ_JAMZDZ010000001.1"/>
</dbReference>
<dbReference type="Gene3D" id="2.120.10.10">
    <property type="match status" value="1"/>
</dbReference>
<dbReference type="Pfam" id="PF13088">
    <property type="entry name" value="BNR_2"/>
    <property type="match status" value="1"/>
</dbReference>
<accession>A0ABV8M0K0</accession>
<keyword evidence="8" id="KW-1185">Reference proteome</keyword>
<dbReference type="CDD" id="cd15482">
    <property type="entry name" value="Sialidase_non-viral"/>
    <property type="match status" value="1"/>
</dbReference>
<feature type="domain" description="Sialidase" evidence="5">
    <location>
        <begin position="87"/>
        <end position="380"/>
    </location>
</feature>
<evidence type="ECO:0000259" key="5">
    <source>
        <dbReference type="Pfam" id="PF13088"/>
    </source>
</evidence>
<evidence type="ECO:0000313" key="7">
    <source>
        <dbReference type="EMBL" id="MFC4135599.1"/>
    </source>
</evidence>
<dbReference type="CDD" id="cd02795">
    <property type="entry name" value="CBM6-CBM35-CBM36_like"/>
    <property type="match status" value="1"/>
</dbReference>
<dbReference type="InterPro" id="IPR026856">
    <property type="entry name" value="Sialidase_fam"/>
</dbReference>
<dbReference type="InterPro" id="IPR036278">
    <property type="entry name" value="Sialidase_sf"/>
</dbReference>
<keyword evidence="7" id="KW-0378">Hydrolase</keyword>
<feature type="signal peptide" evidence="4">
    <location>
        <begin position="1"/>
        <end position="30"/>
    </location>
</feature>
<organism evidence="7 8">
    <name type="scientific">Hamadaea flava</name>
    <dbReference type="NCBI Taxonomy" id="1742688"/>
    <lineage>
        <taxon>Bacteria</taxon>
        <taxon>Bacillati</taxon>
        <taxon>Actinomycetota</taxon>
        <taxon>Actinomycetes</taxon>
        <taxon>Micromonosporales</taxon>
        <taxon>Micromonosporaceae</taxon>
        <taxon>Hamadaea</taxon>
    </lineage>
</organism>
<evidence type="ECO:0000313" key="8">
    <source>
        <dbReference type="Proteomes" id="UP001595816"/>
    </source>
</evidence>
<evidence type="ECO:0000256" key="1">
    <source>
        <dbReference type="ARBA" id="ARBA00000427"/>
    </source>
</evidence>
<dbReference type="PANTHER" id="PTHR10628:SF30">
    <property type="entry name" value="EXO-ALPHA-SIALIDASE"/>
    <property type="match status" value="1"/>
</dbReference>
<reference evidence="8" key="1">
    <citation type="journal article" date="2019" name="Int. J. Syst. Evol. Microbiol.">
        <title>The Global Catalogue of Microorganisms (GCM) 10K type strain sequencing project: providing services to taxonomists for standard genome sequencing and annotation.</title>
        <authorList>
            <consortium name="The Broad Institute Genomics Platform"/>
            <consortium name="The Broad Institute Genome Sequencing Center for Infectious Disease"/>
            <person name="Wu L."/>
            <person name="Ma J."/>
        </authorList>
    </citation>
    <scope>NUCLEOTIDE SEQUENCE [LARGE SCALE GENOMIC DNA]</scope>
    <source>
        <strain evidence="8">CGMCC 4.7289</strain>
    </source>
</reference>
<evidence type="ECO:0000259" key="6">
    <source>
        <dbReference type="Pfam" id="PF25275"/>
    </source>
</evidence>
<evidence type="ECO:0000256" key="3">
    <source>
        <dbReference type="ARBA" id="ARBA00012733"/>
    </source>
</evidence>